<feature type="signal peptide" evidence="1">
    <location>
        <begin position="1"/>
        <end position="35"/>
    </location>
</feature>
<accession>A0A161R0A2</accession>
<dbReference type="EMBL" id="LVYV01000034">
    <property type="protein sequence ID" value="KZD22021.1"/>
    <property type="molecule type" value="Genomic_DNA"/>
</dbReference>
<gene>
    <name evidence="2" type="ORF">A4A58_13055</name>
</gene>
<comment type="caution">
    <text evidence="2">The sequence shown here is derived from an EMBL/GenBank/DDBJ whole genome shotgun (WGS) entry which is preliminary data.</text>
</comment>
<reference evidence="2 3" key="1">
    <citation type="submission" date="2016-03" db="EMBL/GenBank/DDBJ databases">
        <title>Microsymbionts genomes from the relict species Vavilovia formosa (Stev.) Fed.</title>
        <authorList>
            <person name="Kopat V."/>
            <person name="Chirak E."/>
            <person name="Kimeklis A."/>
            <person name="Andronov E."/>
        </authorList>
    </citation>
    <scope>NUCLEOTIDE SEQUENCE [LARGE SCALE GENOMIC DNA]</scope>
    <source>
        <strain evidence="2 3">Vaf07</strain>
    </source>
</reference>
<dbReference type="STRING" id="943830.A4A58_13055"/>
<dbReference type="Proteomes" id="UP000076574">
    <property type="component" value="Unassembled WGS sequence"/>
</dbReference>
<evidence type="ECO:0000313" key="3">
    <source>
        <dbReference type="Proteomes" id="UP000076574"/>
    </source>
</evidence>
<dbReference type="NCBIfam" id="TIGR02522">
    <property type="entry name" value="pilus_cpaD"/>
    <property type="match status" value="1"/>
</dbReference>
<protein>
    <submittedName>
        <fullName evidence="2">Pilus assembly protein</fullName>
    </submittedName>
</protein>
<dbReference type="AlphaFoldDB" id="A0A161R0A2"/>
<evidence type="ECO:0000256" key="1">
    <source>
        <dbReference type="SAM" id="SignalP"/>
    </source>
</evidence>
<dbReference type="InterPro" id="IPR019027">
    <property type="entry name" value="Pilus_biogenesis_CpaD-related"/>
</dbReference>
<proteinExistence type="predicted"/>
<feature type="chain" id="PRO_5007825441" evidence="1">
    <location>
        <begin position="36"/>
        <end position="246"/>
    </location>
</feature>
<keyword evidence="1" id="KW-0732">Signal</keyword>
<keyword evidence="3" id="KW-1185">Reference proteome</keyword>
<name>A0A161R0A2_9BRAD</name>
<evidence type="ECO:0000313" key="2">
    <source>
        <dbReference type="EMBL" id="KZD22021.1"/>
    </source>
</evidence>
<sequence length="246" mass="26659">MTMINHTAIHSSRTRTATGALLFLALALGGCKTVAQDTTSNIPDDYRLRHPIVVEERAKTTEVFVGSQRGGLSATQRADVVSLGQDWLREGTGVITAEVPVNTPNARAAKESYREVHSLLMAIGVPQNGVLMRSYQPSDPRMLPTIRVSYPLIAASAGPCGTWPDDLASSIKNKGYLANKPYYNLGCAQQRNLAAMVANPSDLVQPRAETPVYAGRRTVVLDKYRKGESTATTYPEDKTKISNVGQ</sequence>
<organism evidence="2 3">
    <name type="scientific">Tardiphaga robiniae</name>
    <dbReference type="NCBI Taxonomy" id="943830"/>
    <lineage>
        <taxon>Bacteria</taxon>
        <taxon>Pseudomonadati</taxon>
        <taxon>Pseudomonadota</taxon>
        <taxon>Alphaproteobacteria</taxon>
        <taxon>Hyphomicrobiales</taxon>
        <taxon>Nitrobacteraceae</taxon>
        <taxon>Tardiphaga</taxon>
    </lineage>
</organism>
<dbReference type="Pfam" id="PF09476">
    <property type="entry name" value="Pilus_CpaD"/>
    <property type="match status" value="1"/>
</dbReference>
<dbReference type="InterPro" id="IPR013361">
    <property type="entry name" value="Pilus_CpaD"/>
</dbReference>